<proteinExistence type="predicted"/>
<evidence type="ECO:0000313" key="2">
    <source>
        <dbReference type="Proteomes" id="UP000838763"/>
    </source>
</evidence>
<evidence type="ECO:0000313" key="1">
    <source>
        <dbReference type="EMBL" id="CAI4214465.1"/>
    </source>
</evidence>
<dbReference type="EMBL" id="CALLCH030000011">
    <property type="protein sequence ID" value="CAI4214465.1"/>
    <property type="molecule type" value="Genomic_DNA"/>
</dbReference>
<accession>A0A9P1H340</accession>
<gene>
    <name evidence="1" type="ORF">PPNO1_LOCUS4198</name>
</gene>
<name>A0A9P1H340_9PEZI</name>
<sequence>MGRLRDSLKLIEELKYTIHPTAGKEVSAFVQDASRFIPSCYQTVAMAPLQIYSSALLLRRGKHRATGILSSHGLDNEKAPS</sequence>
<comment type="caution">
    <text evidence="1">The sequence shown here is derived from an EMBL/GenBank/DDBJ whole genome shotgun (WGS) entry which is preliminary data.</text>
</comment>
<protein>
    <submittedName>
        <fullName evidence="1">Uncharacterized protein</fullName>
    </submittedName>
</protein>
<keyword evidence="2" id="KW-1185">Reference proteome</keyword>
<dbReference type="AlphaFoldDB" id="A0A9P1H340"/>
<dbReference type="Proteomes" id="UP000838763">
    <property type="component" value="Unassembled WGS sequence"/>
</dbReference>
<organism evidence="1 2">
    <name type="scientific">Parascedosporium putredinis</name>
    <dbReference type="NCBI Taxonomy" id="1442378"/>
    <lineage>
        <taxon>Eukaryota</taxon>
        <taxon>Fungi</taxon>
        <taxon>Dikarya</taxon>
        <taxon>Ascomycota</taxon>
        <taxon>Pezizomycotina</taxon>
        <taxon>Sordariomycetes</taxon>
        <taxon>Hypocreomycetidae</taxon>
        <taxon>Microascales</taxon>
        <taxon>Microascaceae</taxon>
        <taxon>Parascedosporium</taxon>
    </lineage>
</organism>
<reference evidence="1" key="1">
    <citation type="submission" date="2022-11" db="EMBL/GenBank/DDBJ databases">
        <authorList>
            <person name="Scott C."/>
            <person name="Bruce N."/>
        </authorList>
    </citation>
    <scope>NUCLEOTIDE SEQUENCE</scope>
</reference>